<keyword evidence="11" id="KW-0902">Two-component regulatory system</keyword>
<dbReference type="SUPFAM" id="SSF55874">
    <property type="entry name" value="ATPase domain of HSP90 chaperone/DNA topoisomerase II/histidine kinase"/>
    <property type="match status" value="1"/>
</dbReference>
<dbReference type="CDD" id="cd00075">
    <property type="entry name" value="HATPase"/>
    <property type="match status" value="1"/>
</dbReference>
<dbReference type="Pfam" id="PF02518">
    <property type="entry name" value="HATPase_c"/>
    <property type="match status" value="1"/>
</dbReference>
<dbReference type="SMART" id="SM00388">
    <property type="entry name" value="HisKA"/>
    <property type="match status" value="1"/>
</dbReference>
<evidence type="ECO:0000256" key="11">
    <source>
        <dbReference type="ARBA" id="ARBA00023012"/>
    </source>
</evidence>
<dbReference type="Gene3D" id="3.30.565.10">
    <property type="entry name" value="Histidine kinase-like ATPase, C-terminal domain"/>
    <property type="match status" value="1"/>
</dbReference>
<evidence type="ECO:0000256" key="12">
    <source>
        <dbReference type="ARBA" id="ARBA00023136"/>
    </source>
</evidence>
<dbReference type="PANTHER" id="PTHR42878:SF7">
    <property type="entry name" value="SENSOR HISTIDINE KINASE GLRK"/>
    <property type="match status" value="1"/>
</dbReference>
<evidence type="ECO:0000256" key="8">
    <source>
        <dbReference type="ARBA" id="ARBA00022777"/>
    </source>
</evidence>
<evidence type="ECO:0000313" key="18">
    <source>
        <dbReference type="Proteomes" id="UP001344906"/>
    </source>
</evidence>
<evidence type="ECO:0000256" key="2">
    <source>
        <dbReference type="ARBA" id="ARBA00004141"/>
    </source>
</evidence>
<dbReference type="InterPro" id="IPR004358">
    <property type="entry name" value="Sig_transdc_His_kin-like_C"/>
</dbReference>
<comment type="subcellular location">
    <subcellularLocation>
        <location evidence="2">Membrane</location>
        <topology evidence="2">Multi-pass membrane protein</topology>
    </subcellularLocation>
</comment>
<name>A0ABQ6FGX9_9CHLR</name>
<dbReference type="InterPro" id="IPR003594">
    <property type="entry name" value="HATPase_dom"/>
</dbReference>
<dbReference type="SUPFAM" id="SSF55785">
    <property type="entry name" value="PYP-like sensor domain (PAS domain)"/>
    <property type="match status" value="1"/>
</dbReference>
<organism evidence="17 18">
    <name type="scientific">Dictyobacter halimunensis</name>
    <dbReference type="NCBI Taxonomy" id="3026934"/>
    <lineage>
        <taxon>Bacteria</taxon>
        <taxon>Bacillati</taxon>
        <taxon>Chloroflexota</taxon>
        <taxon>Ktedonobacteria</taxon>
        <taxon>Ktedonobacterales</taxon>
        <taxon>Dictyobacteraceae</taxon>
        <taxon>Dictyobacter</taxon>
    </lineage>
</organism>
<dbReference type="Proteomes" id="UP001344906">
    <property type="component" value="Unassembled WGS sequence"/>
</dbReference>
<dbReference type="InterPro" id="IPR000780">
    <property type="entry name" value="CheR_MeTrfase"/>
</dbReference>
<keyword evidence="4" id="KW-0597">Phosphoprotein</keyword>
<evidence type="ECO:0000256" key="10">
    <source>
        <dbReference type="ARBA" id="ARBA00022989"/>
    </source>
</evidence>
<dbReference type="CDD" id="cd00082">
    <property type="entry name" value="HisKA"/>
    <property type="match status" value="1"/>
</dbReference>
<dbReference type="InterPro" id="IPR003661">
    <property type="entry name" value="HisK_dim/P_dom"/>
</dbReference>
<dbReference type="SUPFAM" id="SSF47384">
    <property type="entry name" value="Homodimeric domain of signal transducing histidine kinase"/>
    <property type="match status" value="1"/>
</dbReference>
<evidence type="ECO:0000259" key="16">
    <source>
        <dbReference type="PROSITE" id="PS50123"/>
    </source>
</evidence>
<sequence>MAQTVHQQAYLTLIADQLLPSIWRQKHAFSPDVRIWSLGCQAGDEALRLLLHLIQQQQVPTDTTSCTIFATDPDVEAVTRARKLATTSHLDQEPSLAAYQSLLQENWEGRSLPKVWRQSLIFGAHNVLTEVPFPRLDLIIVHLPLSSYGETHQANILNRLAYALRPQGYLLFLGEQEGVSPDAALFQRHESSPVPCYQRTATPVQFSALALARQQGYQLPAAALDTHPDQDRDALIEELQVMLEEQTVLIGELEAQARLNQDARLAQLHLAAIVASSEVAIVSIDLQGLVTSWNAGAEHLYGSRAQEMVGQSVECLFSSDHQENIIPMMERIRRGEYVPPYETRQVHQDGRLVSVSVTISPVKEWDGTIVGASIIAHDLTARRELDQQREAFMNLVTHELKHPLTALSGNIQLAHRWLTRLLARPEHLDDEQHHVLEAVLTMLGRSQQQMRTQQRLIDDLLDLSHLQQGTLALRQESCHLCSLVYETVQNYQAAYPSRLIELTLPEQDDILVSGDRDRLGQVLSNYLSNALKFAPSERPVHVGLCLQAETVRVWVRDEGPGLSPEHQAQIWDQYSQLSETPVQHGWKAGLGLGLYICRQFIHQQHGEVGVESTPGQGATFWFSLPSARRAG</sequence>
<reference evidence="17 18" key="1">
    <citation type="submission" date="2023-02" db="EMBL/GenBank/DDBJ databases">
        <title>Dictyobacter halimunensis sp. nov., a new member of the class Ktedonobacteria from forest soil in a geothermal area.</title>
        <authorList>
            <person name="Rachmania M.K."/>
            <person name="Ningsih F."/>
            <person name="Sakai Y."/>
            <person name="Yabe S."/>
            <person name="Yokota A."/>
            <person name="Sjamsuridzal W."/>
        </authorList>
    </citation>
    <scope>NUCLEOTIDE SEQUENCE [LARGE SCALE GENOMIC DNA]</scope>
    <source>
        <strain evidence="17 18">S3.2.2.5</strain>
    </source>
</reference>
<feature type="domain" description="Histidine kinase" evidence="13">
    <location>
        <begin position="395"/>
        <end position="628"/>
    </location>
</feature>
<dbReference type="InterPro" id="IPR001610">
    <property type="entry name" value="PAC"/>
</dbReference>
<dbReference type="SMART" id="SM00086">
    <property type="entry name" value="PAC"/>
    <property type="match status" value="1"/>
</dbReference>
<evidence type="ECO:0000256" key="7">
    <source>
        <dbReference type="ARBA" id="ARBA00022741"/>
    </source>
</evidence>
<dbReference type="Pfam" id="PF13426">
    <property type="entry name" value="PAS_9"/>
    <property type="match status" value="1"/>
</dbReference>
<evidence type="ECO:0000259" key="13">
    <source>
        <dbReference type="PROSITE" id="PS50109"/>
    </source>
</evidence>
<dbReference type="Pfam" id="PF00512">
    <property type="entry name" value="HisKA"/>
    <property type="match status" value="1"/>
</dbReference>
<dbReference type="InterPro" id="IPR005467">
    <property type="entry name" value="His_kinase_dom"/>
</dbReference>
<keyword evidence="9" id="KW-0067">ATP-binding</keyword>
<gene>
    <name evidence="17" type="ORF">KDH_00800</name>
</gene>
<dbReference type="PROSITE" id="PS50123">
    <property type="entry name" value="CHER"/>
    <property type="match status" value="1"/>
</dbReference>
<dbReference type="Gene3D" id="3.40.50.150">
    <property type="entry name" value="Vaccinia Virus protein VP39"/>
    <property type="match status" value="1"/>
</dbReference>
<keyword evidence="6" id="KW-0812">Transmembrane</keyword>
<dbReference type="InterPro" id="IPR036890">
    <property type="entry name" value="HATPase_C_sf"/>
</dbReference>
<evidence type="ECO:0000256" key="5">
    <source>
        <dbReference type="ARBA" id="ARBA00022679"/>
    </source>
</evidence>
<dbReference type="CDD" id="cd00130">
    <property type="entry name" value="PAS"/>
    <property type="match status" value="1"/>
</dbReference>
<dbReference type="PANTHER" id="PTHR42878">
    <property type="entry name" value="TWO-COMPONENT HISTIDINE KINASE"/>
    <property type="match status" value="1"/>
</dbReference>
<dbReference type="Gene3D" id="1.10.287.130">
    <property type="match status" value="1"/>
</dbReference>
<keyword evidence="18" id="KW-1185">Reference proteome</keyword>
<dbReference type="InterPro" id="IPR036097">
    <property type="entry name" value="HisK_dim/P_sf"/>
</dbReference>
<proteinExistence type="predicted"/>
<dbReference type="SUPFAM" id="SSF53335">
    <property type="entry name" value="S-adenosyl-L-methionine-dependent methyltransferases"/>
    <property type="match status" value="1"/>
</dbReference>
<feature type="domain" description="CheR-type methyltransferase" evidence="16">
    <location>
        <begin position="1"/>
        <end position="172"/>
    </location>
</feature>
<dbReference type="SMART" id="SM00138">
    <property type="entry name" value="MeTrc"/>
    <property type="match status" value="1"/>
</dbReference>
<dbReference type="RefSeq" id="WP_338246679.1">
    <property type="nucleotide sequence ID" value="NZ_BSRI01000001.1"/>
</dbReference>
<keyword evidence="12" id="KW-0472">Membrane</keyword>
<evidence type="ECO:0000256" key="6">
    <source>
        <dbReference type="ARBA" id="ARBA00022692"/>
    </source>
</evidence>
<dbReference type="Pfam" id="PF01739">
    <property type="entry name" value="CheR"/>
    <property type="match status" value="1"/>
</dbReference>
<evidence type="ECO:0000256" key="3">
    <source>
        <dbReference type="ARBA" id="ARBA00012438"/>
    </source>
</evidence>
<protein>
    <recommendedName>
        <fullName evidence="3">histidine kinase</fullName>
        <ecNumber evidence="3">2.7.13.3</ecNumber>
    </recommendedName>
</protein>
<comment type="catalytic activity">
    <reaction evidence="1">
        <text>ATP + protein L-histidine = ADP + protein N-phospho-L-histidine.</text>
        <dbReference type="EC" id="2.7.13.3"/>
    </reaction>
</comment>
<dbReference type="InterPro" id="IPR035965">
    <property type="entry name" value="PAS-like_dom_sf"/>
</dbReference>
<dbReference type="PROSITE" id="PS50113">
    <property type="entry name" value="PAC"/>
    <property type="match status" value="1"/>
</dbReference>
<dbReference type="InterPro" id="IPR050351">
    <property type="entry name" value="BphY/WalK/GraS-like"/>
</dbReference>
<comment type="caution">
    <text evidence="17">The sequence shown here is derived from an EMBL/GenBank/DDBJ whole genome shotgun (WGS) entry which is preliminary data.</text>
</comment>
<keyword evidence="7" id="KW-0547">Nucleotide-binding</keyword>
<evidence type="ECO:0000259" key="15">
    <source>
        <dbReference type="PROSITE" id="PS50113"/>
    </source>
</evidence>
<dbReference type="SMART" id="SM00387">
    <property type="entry name" value="HATPase_c"/>
    <property type="match status" value="1"/>
</dbReference>
<dbReference type="InterPro" id="IPR000700">
    <property type="entry name" value="PAS-assoc_C"/>
</dbReference>
<dbReference type="EMBL" id="BSRI01000001">
    <property type="protein sequence ID" value="GLV53225.1"/>
    <property type="molecule type" value="Genomic_DNA"/>
</dbReference>
<accession>A0ABQ6FGX9</accession>
<dbReference type="PROSITE" id="PS50112">
    <property type="entry name" value="PAS"/>
    <property type="match status" value="1"/>
</dbReference>
<evidence type="ECO:0000256" key="1">
    <source>
        <dbReference type="ARBA" id="ARBA00000085"/>
    </source>
</evidence>
<dbReference type="PROSITE" id="PS50109">
    <property type="entry name" value="HIS_KIN"/>
    <property type="match status" value="1"/>
</dbReference>
<dbReference type="InterPro" id="IPR022642">
    <property type="entry name" value="CheR_C"/>
</dbReference>
<feature type="domain" description="PAS" evidence="14">
    <location>
        <begin position="266"/>
        <end position="336"/>
    </location>
</feature>
<dbReference type="SMART" id="SM00091">
    <property type="entry name" value="PAS"/>
    <property type="match status" value="1"/>
</dbReference>
<feature type="domain" description="PAC" evidence="15">
    <location>
        <begin position="339"/>
        <end position="391"/>
    </location>
</feature>
<dbReference type="Gene3D" id="3.30.450.20">
    <property type="entry name" value="PAS domain"/>
    <property type="match status" value="1"/>
</dbReference>
<keyword evidence="10" id="KW-1133">Transmembrane helix</keyword>
<keyword evidence="8" id="KW-0418">Kinase</keyword>
<evidence type="ECO:0000256" key="9">
    <source>
        <dbReference type="ARBA" id="ARBA00022840"/>
    </source>
</evidence>
<dbReference type="InterPro" id="IPR029063">
    <property type="entry name" value="SAM-dependent_MTases_sf"/>
</dbReference>
<evidence type="ECO:0000256" key="4">
    <source>
        <dbReference type="ARBA" id="ARBA00022553"/>
    </source>
</evidence>
<keyword evidence="5" id="KW-0808">Transferase</keyword>
<dbReference type="InterPro" id="IPR000014">
    <property type="entry name" value="PAS"/>
</dbReference>
<dbReference type="PRINTS" id="PR00344">
    <property type="entry name" value="BCTRLSENSOR"/>
</dbReference>
<evidence type="ECO:0000313" key="17">
    <source>
        <dbReference type="EMBL" id="GLV53225.1"/>
    </source>
</evidence>
<evidence type="ECO:0000259" key="14">
    <source>
        <dbReference type="PROSITE" id="PS50112"/>
    </source>
</evidence>
<dbReference type="NCBIfam" id="TIGR00229">
    <property type="entry name" value="sensory_box"/>
    <property type="match status" value="1"/>
</dbReference>
<dbReference type="EC" id="2.7.13.3" evidence="3"/>